<evidence type="ECO:0000256" key="1">
    <source>
        <dbReference type="SAM" id="MobiDB-lite"/>
    </source>
</evidence>
<dbReference type="EMBL" id="JAPEVG010000674">
    <property type="protein sequence ID" value="KAJ8456474.1"/>
    <property type="molecule type" value="Genomic_DNA"/>
</dbReference>
<protein>
    <submittedName>
        <fullName evidence="2">Uncharacterized protein</fullName>
    </submittedName>
</protein>
<reference evidence="2" key="1">
    <citation type="submission" date="2022-11" db="EMBL/GenBank/DDBJ databases">
        <title>Genome Sequence of Cubamyces cubensis.</title>
        <authorList>
            <person name="Buettner E."/>
        </authorList>
    </citation>
    <scope>NUCLEOTIDE SEQUENCE</scope>
    <source>
        <strain evidence="2">MPL-01</strain>
    </source>
</reference>
<dbReference type="Proteomes" id="UP001215151">
    <property type="component" value="Unassembled WGS sequence"/>
</dbReference>
<sequence>MPAAGDLRPFHASIPTPKRRRPRRVGNGLASASASASASAPGIRKRLAHNHLLRAWCVPKLKPTPRTLRHGVLEHWEVEAGFSFWMAFGISSRSRRLVLLISLLELDRLVLHIKSFTTLQWYCTCDMCKTLFRVQFSNARIPPLPVHGTSPAQAKHDSELPALAELRLVRFVASVPWEDESGLRAGLSTSK</sequence>
<organism evidence="2 3">
    <name type="scientific">Trametes cubensis</name>
    <dbReference type="NCBI Taxonomy" id="1111947"/>
    <lineage>
        <taxon>Eukaryota</taxon>
        <taxon>Fungi</taxon>
        <taxon>Dikarya</taxon>
        <taxon>Basidiomycota</taxon>
        <taxon>Agaricomycotina</taxon>
        <taxon>Agaricomycetes</taxon>
        <taxon>Polyporales</taxon>
        <taxon>Polyporaceae</taxon>
        <taxon>Trametes</taxon>
    </lineage>
</organism>
<dbReference type="AlphaFoldDB" id="A0AAD7X5P5"/>
<name>A0AAD7X5P5_9APHY</name>
<evidence type="ECO:0000313" key="2">
    <source>
        <dbReference type="EMBL" id="KAJ8456474.1"/>
    </source>
</evidence>
<accession>A0AAD7X5P5</accession>
<feature type="region of interest" description="Disordered" evidence="1">
    <location>
        <begin position="1"/>
        <end position="37"/>
    </location>
</feature>
<comment type="caution">
    <text evidence="2">The sequence shown here is derived from an EMBL/GenBank/DDBJ whole genome shotgun (WGS) entry which is preliminary data.</text>
</comment>
<proteinExistence type="predicted"/>
<keyword evidence="3" id="KW-1185">Reference proteome</keyword>
<gene>
    <name evidence="2" type="ORF">ONZ51_g12104</name>
</gene>
<evidence type="ECO:0000313" key="3">
    <source>
        <dbReference type="Proteomes" id="UP001215151"/>
    </source>
</evidence>